<feature type="domain" description="PhoU" evidence="7">
    <location>
        <begin position="120"/>
        <end position="205"/>
    </location>
</feature>
<sequence length="220" mass="25538">MTHFETEIEKLKDEVKSMWLLVRLQLSKTLDALVNFDKDLAREVTNKEKRVNSYELKIDMDCENIFAIYQPVAIDLRFLLAVLKINSNLERIGDIAEGIAKHIIDTDTIFGPELIEASKVLEMFGEAIRMFDDTLTSFENEDTALARTVFKKDDFLDDINVHANEHMEEYIKQFPNDINQALHALSIIRKLERVGDQSKNIAEEIIFYLEAKVLKHHKKI</sequence>
<reference evidence="8" key="1">
    <citation type="submission" date="2016-10" db="EMBL/GenBank/DDBJ databases">
        <title>Sequence of Gallionella enrichment culture.</title>
        <authorList>
            <person name="Poehlein A."/>
            <person name="Muehling M."/>
            <person name="Daniel R."/>
        </authorList>
    </citation>
    <scope>NUCLEOTIDE SEQUENCE</scope>
</reference>
<evidence type="ECO:0000313" key="8">
    <source>
        <dbReference type="EMBL" id="OIR06984.1"/>
    </source>
</evidence>
<protein>
    <submittedName>
        <fullName evidence="8">Phosphate-specific transport system accessory protein PhoU</fullName>
    </submittedName>
</protein>
<organism evidence="8">
    <name type="scientific">mine drainage metagenome</name>
    <dbReference type="NCBI Taxonomy" id="410659"/>
    <lineage>
        <taxon>unclassified sequences</taxon>
        <taxon>metagenomes</taxon>
        <taxon>ecological metagenomes</taxon>
    </lineage>
</organism>
<evidence type="ECO:0000256" key="1">
    <source>
        <dbReference type="ARBA" id="ARBA00004496"/>
    </source>
</evidence>
<comment type="subcellular location">
    <subcellularLocation>
        <location evidence="1">Cytoplasm</location>
    </subcellularLocation>
</comment>
<evidence type="ECO:0000256" key="6">
    <source>
        <dbReference type="ARBA" id="ARBA00022592"/>
    </source>
</evidence>
<dbReference type="GO" id="GO:0005737">
    <property type="term" value="C:cytoplasm"/>
    <property type="evidence" value="ECO:0007669"/>
    <property type="project" value="UniProtKB-SubCell"/>
</dbReference>
<dbReference type="Gene3D" id="1.20.58.220">
    <property type="entry name" value="Phosphate transport system protein phou homolog 2, domain 2"/>
    <property type="match status" value="2"/>
</dbReference>
<dbReference type="PANTHER" id="PTHR42930">
    <property type="entry name" value="PHOSPHATE-SPECIFIC TRANSPORT SYSTEM ACCESSORY PROTEIN PHOU"/>
    <property type="match status" value="1"/>
</dbReference>
<dbReference type="InterPro" id="IPR028366">
    <property type="entry name" value="PhoU"/>
</dbReference>
<keyword evidence="4" id="KW-0813">Transport</keyword>
<gene>
    <name evidence="8" type="primary">phoU_4</name>
    <name evidence="8" type="ORF">GALL_108910</name>
</gene>
<evidence type="ECO:0000256" key="2">
    <source>
        <dbReference type="ARBA" id="ARBA00008107"/>
    </source>
</evidence>
<dbReference type="EMBL" id="MLJW01000040">
    <property type="protein sequence ID" value="OIR06984.1"/>
    <property type="molecule type" value="Genomic_DNA"/>
</dbReference>
<dbReference type="AlphaFoldDB" id="A0A1J5SSI7"/>
<accession>A0A1J5SSI7</accession>
<comment type="subunit">
    <text evidence="3">Homodimer.</text>
</comment>
<dbReference type="SUPFAM" id="SSF109755">
    <property type="entry name" value="PhoU-like"/>
    <property type="match status" value="1"/>
</dbReference>
<keyword evidence="5" id="KW-0963">Cytoplasm</keyword>
<evidence type="ECO:0000256" key="3">
    <source>
        <dbReference type="ARBA" id="ARBA00011738"/>
    </source>
</evidence>
<dbReference type="GO" id="GO:0006817">
    <property type="term" value="P:phosphate ion transport"/>
    <property type="evidence" value="ECO:0007669"/>
    <property type="project" value="UniProtKB-KW"/>
</dbReference>
<comment type="caution">
    <text evidence="8">The sequence shown here is derived from an EMBL/GenBank/DDBJ whole genome shotgun (WGS) entry which is preliminary data.</text>
</comment>
<dbReference type="InterPro" id="IPR038078">
    <property type="entry name" value="PhoU-like_sf"/>
</dbReference>
<comment type="similarity">
    <text evidence="2">Belongs to the PhoU family.</text>
</comment>
<dbReference type="NCBIfam" id="TIGR02135">
    <property type="entry name" value="phoU_full"/>
    <property type="match status" value="1"/>
</dbReference>
<feature type="domain" description="PhoU" evidence="7">
    <location>
        <begin position="16"/>
        <end position="102"/>
    </location>
</feature>
<keyword evidence="6" id="KW-0592">Phosphate transport</keyword>
<name>A0A1J5SSI7_9ZZZZ</name>
<dbReference type="FunFam" id="1.20.58.220:FF:000004">
    <property type="entry name" value="Phosphate-specific transport system accessory protein PhoU"/>
    <property type="match status" value="1"/>
</dbReference>
<dbReference type="PIRSF" id="PIRSF003107">
    <property type="entry name" value="PhoU"/>
    <property type="match status" value="1"/>
</dbReference>
<proteinExistence type="inferred from homology"/>
<dbReference type="GO" id="GO:0045936">
    <property type="term" value="P:negative regulation of phosphate metabolic process"/>
    <property type="evidence" value="ECO:0007669"/>
    <property type="project" value="InterPro"/>
</dbReference>
<dbReference type="InterPro" id="IPR026022">
    <property type="entry name" value="PhoU_dom"/>
</dbReference>
<evidence type="ECO:0000256" key="4">
    <source>
        <dbReference type="ARBA" id="ARBA00022448"/>
    </source>
</evidence>
<dbReference type="Pfam" id="PF01895">
    <property type="entry name" value="PhoU"/>
    <property type="match status" value="2"/>
</dbReference>
<dbReference type="GO" id="GO:0030643">
    <property type="term" value="P:intracellular phosphate ion homeostasis"/>
    <property type="evidence" value="ECO:0007669"/>
    <property type="project" value="InterPro"/>
</dbReference>
<dbReference type="PANTHER" id="PTHR42930:SF3">
    <property type="entry name" value="PHOSPHATE-SPECIFIC TRANSPORT SYSTEM ACCESSORY PROTEIN PHOU"/>
    <property type="match status" value="1"/>
</dbReference>
<evidence type="ECO:0000256" key="5">
    <source>
        <dbReference type="ARBA" id="ARBA00022490"/>
    </source>
</evidence>
<evidence type="ECO:0000259" key="7">
    <source>
        <dbReference type="Pfam" id="PF01895"/>
    </source>
</evidence>